<comment type="subcellular location">
    <subcellularLocation>
        <location evidence="1">Membrane</location>
        <topology evidence="1">Single-pass membrane protein</topology>
    </subcellularLocation>
</comment>
<evidence type="ECO:0000256" key="3">
    <source>
        <dbReference type="ARBA" id="ARBA00022729"/>
    </source>
</evidence>
<evidence type="ECO:0000256" key="5">
    <source>
        <dbReference type="ARBA" id="ARBA00022889"/>
    </source>
</evidence>
<dbReference type="EMBL" id="GECZ01006330">
    <property type="protein sequence ID" value="JAS63439.1"/>
    <property type="molecule type" value="Transcribed_RNA"/>
</dbReference>
<feature type="domain" description="Ig-like" evidence="13">
    <location>
        <begin position="30"/>
        <end position="118"/>
    </location>
</feature>
<keyword evidence="6 11" id="KW-1133">Transmembrane helix</keyword>
<dbReference type="Pfam" id="PF07679">
    <property type="entry name" value="I-set"/>
    <property type="match status" value="3"/>
</dbReference>
<evidence type="ECO:0000256" key="9">
    <source>
        <dbReference type="ARBA" id="ARBA00023180"/>
    </source>
</evidence>
<keyword evidence="10" id="KW-0393">Immunoglobulin domain</keyword>
<evidence type="ECO:0000259" key="13">
    <source>
        <dbReference type="PROSITE" id="PS50835"/>
    </source>
</evidence>
<dbReference type="GO" id="GO:0007156">
    <property type="term" value="P:homophilic cell adhesion via plasma membrane adhesion molecules"/>
    <property type="evidence" value="ECO:0007669"/>
    <property type="project" value="TreeGrafter"/>
</dbReference>
<accession>A0A1B6F0N4</accession>
<dbReference type="SMART" id="SM00060">
    <property type="entry name" value="FN3"/>
    <property type="match status" value="2"/>
</dbReference>
<feature type="domain" description="Ig-like" evidence="13">
    <location>
        <begin position="316"/>
        <end position="414"/>
    </location>
</feature>
<evidence type="ECO:0000256" key="7">
    <source>
        <dbReference type="ARBA" id="ARBA00023136"/>
    </source>
</evidence>
<dbReference type="InterPro" id="IPR013098">
    <property type="entry name" value="Ig_I-set"/>
</dbReference>
<keyword evidence="4" id="KW-0677">Repeat</keyword>
<organism evidence="15">
    <name type="scientific">Cuerna arida</name>
    <dbReference type="NCBI Taxonomy" id="1464854"/>
    <lineage>
        <taxon>Eukaryota</taxon>
        <taxon>Metazoa</taxon>
        <taxon>Ecdysozoa</taxon>
        <taxon>Arthropoda</taxon>
        <taxon>Hexapoda</taxon>
        <taxon>Insecta</taxon>
        <taxon>Pterygota</taxon>
        <taxon>Neoptera</taxon>
        <taxon>Paraneoptera</taxon>
        <taxon>Hemiptera</taxon>
        <taxon>Auchenorrhyncha</taxon>
        <taxon>Membracoidea</taxon>
        <taxon>Cicadellidae</taxon>
        <taxon>Cicadellinae</taxon>
        <taxon>Proconiini</taxon>
        <taxon>Cuerna</taxon>
    </lineage>
</organism>
<keyword evidence="7 11" id="KW-0472">Membrane</keyword>
<keyword evidence="5" id="KW-0130">Cell adhesion</keyword>
<dbReference type="InterPro" id="IPR013783">
    <property type="entry name" value="Ig-like_fold"/>
</dbReference>
<evidence type="ECO:0008006" key="17">
    <source>
        <dbReference type="Google" id="ProtNLM"/>
    </source>
</evidence>
<evidence type="ECO:0000313" key="16">
    <source>
        <dbReference type="EMBL" id="JAS63439.1"/>
    </source>
</evidence>
<dbReference type="InterPro" id="IPR009138">
    <property type="entry name" value="Neural_cell_adh"/>
</dbReference>
<feature type="domain" description="Ig-like" evidence="13">
    <location>
        <begin position="222"/>
        <end position="309"/>
    </location>
</feature>
<evidence type="ECO:0000256" key="1">
    <source>
        <dbReference type="ARBA" id="ARBA00004167"/>
    </source>
</evidence>
<feature type="domain" description="Ig-like" evidence="13">
    <location>
        <begin position="143"/>
        <end position="215"/>
    </location>
</feature>
<keyword evidence="8" id="KW-1015">Disulfide bond</keyword>
<dbReference type="SMART" id="SM00408">
    <property type="entry name" value="IGc2"/>
    <property type="match status" value="5"/>
</dbReference>
<evidence type="ECO:0000256" key="11">
    <source>
        <dbReference type="SAM" id="Phobius"/>
    </source>
</evidence>
<feature type="domain" description="Fibronectin type-III" evidence="14">
    <location>
        <begin position="513"/>
        <end position="609"/>
    </location>
</feature>
<dbReference type="InterPro" id="IPR007110">
    <property type="entry name" value="Ig-like_dom"/>
</dbReference>
<dbReference type="CDD" id="cd00096">
    <property type="entry name" value="Ig"/>
    <property type="match status" value="2"/>
</dbReference>
<dbReference type="AlphaFoldDB" id="A0A1B6F0N4"/>
<dbReference type="InterPro" id="IPR003598">
    <property type="entry name" value="Ig_sub2"/>
</dbReference>
<feature type="domain" description="Fibronectin type-III" evidence="14">
    <location>
        <begin position="619"/>
        <end position="724"/>
    </location>
</feature>
<protein>
    <recommendedName>
        <fullName evidence="17">Fasciclin-2</fullName>
    </recommendedName>
</protein>
<dbReference type="PROSITE" id="PS50835">
    <property type="entry name" value="IG_LIKE"/>
    <property type="match status" value="5"/>
</dbReference>
<dbReference type="InterPro" id="IPR050958">
    <property type="entry name" value="Cell_Adh-Cytoskel_Orgn"/>
</dbReference>
<evidence type="ECO:0000256" key="10">
    <source>
        <dbReference type="ARBA" id="ARBA00023319"/>
    </source>
</evidence>
<dbReference type="PANTHER" id="PTHR45080:SF8">
    <property type="entry name" value="IG-LIKE DOMAIN-CONTAINING PROTEIN"/>
    <property type="match status" value="1"/>
</dbReference>
<keyword evidence="9" id="KW-0325">Glycoprotein</keyword>
<dbReference type="SUPFAM" id="SSF49265">
    <property type="entry name" value="Fibronectin type III"/>
    <property type="match status" value="1"/>
</dbReference>
<evidence type="ECO:0000256" key="8">
    <source>
        <dbReference type="ARBA" id="ARBA00023157"/>
    </source>
</evidence>
<dbReference type="GO" id="GO:0050808">
    <property type="term" value="P:synapse organization"/>
    <property type="evidence" value="ECO:0007669"/>
    <property type="project" value="TreeGrafter"/>
</dbReference>
<dbReference type="SMART" id="SM00409">
    <property type="entry name" value="IG"/>
    <property type="match status" value="5"/>
</dbReference>
<dbReference type="FunFam" id="2.60.40.10:FF:000032">
    <property type="entry name" value="palladin isoform X1"/>
    <property type="match status" value="2"/>
</dbReference>
<dbReference type="PROSITE" id="PS50853">
    <property type="entry name" value="FN3"/>
    <property type="match status" value="2"/>
</dbReference>
<dbReference type="InterPro" id="IPR003599">
    <property type="entry name" value="Ig_sub"/>
</dbReference>
<dbReference type="GO" id="GO:0005886">
    <property type="term" value="C:plasma membrane"/>
    <property type="evidence" value="ECO:0007669"/>
    <property type="project" value="UniProtKB-ARBA"/>
</dbReference>
<dbReference type="Gene3D" id="2.60.40.10">
    <property type="entry name" value="Immunoglobulins"/>
    <property type="match status" value="7"/>
</dbReference>
<reference evidence="15" key="1">
    <citation type="submission" date="2015-11" db="EMBL/GenBank/DDBJ databases">
        <title>De novo transcriptome assembly of four potential Pierce s Disease insect vectors from Arizona vineyards.</title>
        <authorList>
            <person name="Tassone E.E."/>
        </authorList>
    </citation>
    <scope>NUCLEOTIDE SEQUENCE</scope>
</reference>
<dbReference type="GO" id="GO:0030424">
    <property type="term" value="C:axon"/>
    <property type="evidence" value="ECO:0007669"/>
    <property type="project" value="TreeGrafter"/>
</dbReference>
<dbReference type="SUPFAM" id="SSF48726">
    <property type="entry name" value="Immunoglobulin"/>
    <property type="match status" value="5"/>
</dbReference>
<evidence type="ECO:0000256" key="4">
    <source>
        <dbReference type="ARBA" id="ARBA00022737"/>
    </source>
</evidence>
<dbReference type="InterPro" id="IPR036179">
    <property type="entry name" value="Ig-like_dom_sf"/>
</dbReference>
<evidence type="ECO:0000256" key="2">
    <source>
        <dbReference type="ARBA" id="ARBA00022692"/>
    </source>
</evidence>
<dbReference type="CDD" id="cd00063">
    <property type="entry name" value="FN3"/>
    <property type="match status" value="2"/>
</dbReference>
<feature type="chain" id="PRO_5008582497" description="Fasciclin-2" evidence="12">
    <location>
        <begin position="24"/>
        <end position="841"/>
    </location>
</feature>
<evidence type="ECO:0000256" key="6">
    <source>
        <dbReference type="ARBA" id="ARBA00022989"/>
    </source>
</evidence>
<dbReference type="GO" id="GO:0008046">
    <property type="term" value="F:axon guidance receptor activity"/>
    <property type="evidence" value="ECO:0007669"/>
    <property type="project" value="TreeGrafter"/>
</dbReference>
<feature type="signal peptide" evidence="12">
    <location>
        <begin position="1"/>
        <end position="23"/>
    </location>
</feature>
<evidence type="ECO:0000313" key="15">
    <source>
        <dbReference type="EMBL" id="JAS43423.1"/>
    </source>
</evidence>
<dbReference type="EMBL" id="GECZ01026346">
    <property type="protein sequence ID" value="JAS43423.1"/>
    <property type="molecule type" value="Transcribed_RNA"/>
</dbReference>
<dbReference type="PANTHER" id="PTHR45080">
    <property type="entry name" value="CONTACTIN 5"/>
    <property type="match status" value="1"/>
</dbReference>
<dbReference type="InterPro" id="IPR003961">
    <property type="entry name" value="FN3_dom"/>
</dbReference>
<feature type="domain" description="Ig-like" evidence="13">
    <location>
        <begin position="419"/>
        <end position="508"/>
    </location>
</feature>
<dbReference type="Pfam" id="PF13927">
    <property type="entry name" value="Ig_3"/>
    <property type="match status" value="1"/>
</dbReference>
<dbReference type="GO" id="GO:0043025">
    <property type="term" value="C:neuronal cell body"/>
    <property type="evidence" value="ECO:0007669"/>
    <property type="project" value="TreeGrafter"/>
</dbReference>
<proteinExistence type="predicted"/>
<dbReference type="Pfam" id="PF00041">
    <property type="entry name" value="fn3"/>
    <property type="match status" value="2"/>
</dbReference>
<dbReference type="InterPro" id="IPR036116">
    <property type="entry name" value="FN3_sf"/>
</dbReference>
<evidence type="ECO:0000256" key="12">
    <source>
        <dbReference type="SAM" id="SignalP"/>
    </source>
</evidence>
<name>A0A1B6F0N4_9HEMI</name>
<keyword evidence="3 12" id="KW-0732">Signal</keyword>
<dbReference type="PRINTS" id="PR01838">
    <property type="entry name" value="NCAMFAMILY"/>
</dbReference>
<sequence length="841" mass="93466">MGGNSIGVFQVVLIFAVISGCTCVELEIMPYSAVQAKPVGKKVLLTCRAQDDKGLISNLQWLDPQNRTIRNDNELTRNRLSVEKMTPDALALIFTSLQESEAGTYTCSAVYAGTQTISKSVRIDTIYAISWIDAPQEQFPILGTRYKVKCKVQANPSPIVDWLRNGQQIMPGTSEHYVIDTDGLVIQNVTEEDDGTYICRAIVLDTGELSERNIKVEVHTAPTFDERMPTTVEVVEGESASVTCVAKGKPNPQYSWIRSNNDLNLASSDRSTVNENTGVLTITRVSKEDNGEIKCMARNAAGTMEKSVNLVVIIKPQVMDIRNISVVEKRESKLVCRATGNPLPSVTFWKIGSNSEMVAGLQPTDDRVVVDQRVVEGAAEATLIINPLIRSDDGLYTCIARNKGGEARKNGHLTVEYSPSFANTPIRDAWSWNKKPVNLTCLAESIPNATITWRLNERDIQKDPNFKIQGNGPISSLLVTPIDNRFYGTYKCIARNVHGEVFHLISLSEAHVPTEVLQAVLDVVTATTITFSFKGPSSSGGRPLKAYQVEYKDDKKPWTEAKNKTWAINSPYILEGLMPQTTYNFRFAAVNDVGSSNWAAHQTVSMPKRSFPEEPKILNPTLAEEKYTVSPYHDRFELSWRIPPDNGEPIDRYDIKYCPVKKVNNEWVETEDTCTTLEHRSLEVTSYEIQYLEADTFYKVEIRAHNNIGFSVPGQIVIKTARGGDPNSFKHDSNHLSSSYIIAIVVAALLIILVIVDISCFFVNDTGLLYLICGKEKRNSNDDDAKLGSEGKELLNNGHRDLKVQIESAPMLEKNKKDTTVEFDLKKATSKTSFVGKDSAV</sequence>
<evidence type="ECO:0000259" key="14">
    <source>
        <dbReference type="PROSITE" id="PS50853"/>
    </source>
</evidence>
<keyword evidence="2 11" id="KW-0812">Transmembrane</keyword>
<feature type="transmembrane region" description="Helical" evidence="11">
    <location>
        <begin position="740"/>
        <end position="763"/>
    </location>
</feature>
<gene>
    <name evidence="15" type="ORF">g.36787</name>
    <name evidence="16" type="ORF">g.36791</name>
</gene>